<proteinExistence type="predicted"/>
<evidence type="ECO:0000313" key="2">
    <source>
        <dbReference type="Proteomes" id="UP000054477"/>
    </source>
</evidence>
<dbReference type="HOGENOM" id="CLU_2184392_0_0_1"/>
<keyword evidence="2" id="KW-1185">Reference proteome</keyword>
<evidence type="ECO:0000313" key="1">
    <source>
        <dbReference type="EMBL" id="KIJ96411.1"/>
    </source>
</evidence>
<accession>A0A0C9XFH0</accession>
<protein>
    <submittedName>
        <fullName evidence="1">Uncharacterized protein</fullName>
    </submittedName>
</protein>
<organism evidence="1 2">
    <name type="scientific">Laccaria amethystina LaAM-08-1</name>
    <dbReference type="NCBI Taxonomy" id="1095629"/>
    <lineage>
        <taxon>Eukaryota</taxon>
        <taxon>Fungi</taxon>
        <taxon>Dikarya</taxon>
        <taxon>Basidiomycota</taxon>
        <taxon>Agaricomycotina</taxon>
        <taxon>Agaricomycetes</taxon>
        <taxon>Agaricomycetidae</taxon>
        <taxon>Agaricales</taxon>
        <taxon>Agaricineae</taxon>
        <taxon>Hydnangiaceae</taxon>
        <taxon>Laccaria</taxon>
    </lineage>
</organism>
<sequence>MFHSPSLRKLCRRCYTPKNAFRPLDGPGLYKIYCPLTVNGNNVHFPIRRRERDRPPGSVQRRNIILTVAIGAERWCASPPGNERGGGDISKQLGSWNVLDQYFAWQRMKF</sequence>
<name>A0A0C9XFH0_9AGAR</name>
<dbReference type="AlphaFoldDB" id="A0A0C9XFH0"/>
<dbReference type="Proteomes" id="UP000054477">
    <property type="component" value="Unassembled WGS sequence"/>
</dbReference>
<reference evidence="1 2" key="1">
    <citation type="submission" date="2014-04" db="EMBL/GenBank/DDBJ databases">
        <authorList>
            <consortium name="DOE Joint Genome Institute"/>
            <person name="Kuo A."/>
            <person name="Kohler A."/>
            <person name="Nagy L.G."/>
            <person name="Floudas D."/>
            <person name="Copeland A."/>
            <person name="Barry K.W."/>
            <person name="Cichocki N."/>
            <person name="Veneault-Fourrey C."/>
            <person name="LaButti K."/>
            <person name="Lindquist E.A."/>
            <person name="Lipzen A."/>
            <person name="Lundell T."/>
            <person name="Morin E."/>
            <person name="Murat C."/>
            <person name="Sun H."/>
            <person name="Tunlid A."/>
            <person name="Henrissat B."/>
            <person name="Grigoriev I.V."/>
            <person name="Hibbett D.S."/>
            <person name="Martin F."/>
            <person name="Nordberg H.P."/>
            <person name="Cantor M.N."/>
            <person name="Hua S.X."/>
        </authorList>
    </citation>
    <scope>NUCLEOTIDE SEQUENCE [LARGE SCALE GENOMIC DNA]</scope>
    <source>
        <strain evidence="1 2">LaAM-08-1</strain>
    </source>
</reference>
<reference evidence="2" key="2">
    <citation type="submission" date="2015-01" db="EMBL/GenBank/DDBJ databases">
        <title>Evolutionary Origins and Diversification of the Mycorrhizal Mutualists.</title>
        <authorList>
            <consortium name="DOE Joint Genome Institute"/>
            <consortium name="Mycorrhizal Genomics Consortium"/>
            <person name="Kohler A."/>
            <person name="Kuo A."/>
            <person name="Nagy L.G."/>
            <person name="Floudas D."/>
            <person name="Copeland A."/>
            <person name="Barry K.W."/>
            <person name="Cichocki N."/>
            <person name="Veneault-Fourrey C."/>
            <person name="LaButti K."/>
            <person name="Lindquist E.A."/>
            <person name="Lipzen A."/>
            <person name="Lundell T."/>
            <person name="Morin E."/>
            <person name="Murat C."/>
            <person name="Riley R."/>
            <person name="Ohm R."/>
            <person name="Sun H."/>
            <person name="Tunlid A."/>
            <person name="Henrissat B."/>
            <person name="Grigoriev I.V."/>
            <person name="Hibbett D.S."/>
            <person name="Martin F."/>
        </authorList>
    </citation>
    <scope>NUCLEOTIDE SEQUENCE [LARGE SCALE GENOMIC DNA]</scope>
    <source>
        <strain evidence="2">LaAM-08-1</strain>
    </source>
</reference>
<dbReference type="EMBL" id="KN838723">
    <property type="protein sequence ID" value="KIJ96411.1"/>
    <property type="molecule type" value="Genomic_DNA"/>
</dbReference>
<gene>
    <name evidence="1" type="ORF">K443DRAFT_682361</name>
</gene>